<dbReference type="SUPFAM" id="SSF46785">
    <property type="entry name" value="Winged helix' DNA-binding domain"/>
    <property type="match status" value="1"/>
</dbReference>
<dbReference type="EMBL" id="JAGIOB010000001">
    <property type="protein sequence ID" value="MBP2418269.1"/>
    <property type="molecule type" value="Genomic_DNA"/>
</dbReference>
<evidence type="ECO:0000313" key="5">
    <source>
        <dbReference type="EMBL" id="MBP2418269.1"/>
    </source>
</evidence>
<dbReference type="InterPro" id="IPR036388">
    <property type="entry name" value="WH-like_DNA-bd_sf"/>
</dbReference>
<protein>
    <submittedName>
        <fullName evidence="5">GntR family transcriptional regulator</fullName>
    </submittedName>
</protein>
<evidence type="ECO:0000313" key="6">
    <source>
        <dbReference type="Proteomes" id="UP000758168"/>
    </source>
</evidence>
<reference evidence="5 6" key="1">
    <citation type="submission" date="2021-03" db="EMBL/GenBank/DDBJ databases">
        <title>Sequencing the genomes of 1000 actinobacteria strains.</title>
        <authorList>
            <person name="Klenk H.-P."/>
        </authorList>
    </citation>
    <scope>NUCLEOTIDE SEQUENCE [LARGE SCALE GENOMIC DNA]</scope>
    <source>
        <strain evidence="5 6">DSM 12936</strain>
    </source>
</reference>
<gene>
    <name evidence="5" type="ORF">JOF54_003191</name>
</gene>
<dbReference type="CDD" id="cd07377">
    <property type="entry name" value="WHTH_GntR"/>
    <property type="match status" value="1"/>
</dbReference>
<evidence type="ECO:0000259" key="4">
    <source>
        <dbReference type="PROSITE" id="PS50949"/>
    </source>
</evidence>
<evidence type="ECO:0000256" key="3">
    <source>
        <dbReference type="ARBA" id="ARBA00023163"/>
    </source>
</evidence>
<name>A0ABS4ZB37_9ACTN</name>
<dbReference type="InterPro" id="IPR000524">
    <property type="entry name" value="Tscrpt_reg_HTH_GntR"/>
</dbReference>
<organism evidence="5 6">
    <name type="scientific">Microlunatus capsulatus</name>
    <dbReference type="NCBI Taxonomy" id="99117"/>
    <lineage>
        <taxon>Bacteria</taxon>
        <taxon>Bacillati</taxon>
        <taxon>Actinomycetota</taxon>
        <taxon>Actinomycetes</taxon>
        <taxon>Propionibacteriales</taxon>
        <taxon>Propionibacteriaceae</taxon>
        <taxon>Microlunatus</taxon>
    </lineage>
</organism>
<keyword evidence="3" id="KW-0804">Transcription</keyword>
<sequence>MSTPEPDALPGLRLDPTSAVPVVEQIQVQVVDLVTTGALAAGRRLPSVRALATSLGVAPGTVAKAYRGLEQEGFVETAGRHGTVVADQQVATTAHTRQQLRAVLQPLLDDGLSRAEVLRLVRSVLEG</sequence>
<proteinExistence type="predicted"/>
<dbReference type="RefSeq" id="WP_210057643.1">
    <property type="nucleotide sequence ID" value="NZ_BAAAMH010000010.1"/>
</dbReference>
<dbReference type="Gene3D" id="1.10.10.10">
    <property type="entry name" value="Winged helix-like DNA-binding domain superfamily/Winged helix DNA-binding domain"/>
    <property type="match status" value="1"/>
</dbReference>
<evidence type="ECO:0000256" key="1">
    <source>
        <dbReference type="ARBA" id="ARBA00023015"/>
    </source>
</evidence>
<keyword evidence="1" id="KW-0805">Transcription regulation</keyword>
<dbReference type="PROSITE" id="PS50949">
    <property type="entry name" value="HTH_GNTR"/>
    <property type="match status" value="1"/>
</dbReference>
<dbReference type="InterPro" id="IPR036390">
    <property type="entry name" value="WH_DNA-bd_sf"/>
</dbReference>
<feature type="domain" description="HTH gntR-type" evidence="4">
    <location>
        <begin position="20"/>
        <end position="88"/>
    </location>
</feature>
<dbReference type="SMART" id="SM00345">
    <property type="entry name" value="HTH_GNTR"/>
    <property type="match status" value="1"/>
</dbReference>
<accession>A0ABS4ZB37</accession>
<evidence type="ECO:0000256" key="2">
    <source>
        <dbReference type="ARBA" id="ARBA00023125"/>
    </source>
</evidence>
<comment type="caution">
    <text evidence="5">The sequence shown here is derived from an EMBL/GenBank/DDBJ whole genome shotgun (WGS) entry which is preliminary data.</text>
</comment>
<dbReference type="PANTHER" id="PTHR38445:SF9">
    <property type="entry name" value="HTH-TYPE TRANSCRIPTIONAL REPRESSOR YTRA"/>
    <property type="match status" value="1"/>
</dbReference>
<dbReference type="PANTHER" id="PTHR38445">
    <property type="entry name" value="HTH-TYPE TRANSCRIPTIONAL REPRESSOR YTRA"/>
    <property type="match status" value="1"/>
</dbReference>
<keyword evidence="6" id="KW-1185">Reference proteome</keyword>
<dbReference type="Pfam" id="PF00392">
    <property type="entry name" value="GntR"/>
    <property type="match status" value="1"/>
</dbReference>
<dbReference type="Proteomes" id="UP000758168">
    <property type="component" value="Unassembled WGS sequence"/>
</dbReference>
<keyword evidence="2" id="KW-0238">DNA-binding</keyword>